<dbReference type="InterPro" id="IPR011639">
    <property type="entry name" value="MethylTrfase_TaqI-like_dom"/>
</dbReference>
<dbReference type="Pfam" id="PF12950">
    <property type="entry name" value="TaqI_C"/>
    <property type="match status" value="1"/>
</dbReference>
<feature type="domain" description="TaqI-like C-terminal specificity" evidence="9">
    <location>
        <begin position="930"/>
        <end position="1084"/>
    </location>
</feature>
<evidence type="ECO:0000256" key="1">
    <source>
        <dbReference type="ARBA" id="ARBA00011900"/>
    </source>
</evidence>
<dbReference type="PROSITE" id="PS00092">
    <property type="entry name" value="N6_MTASE"/>
    <property type="match status" value="1"/>
</dbReference>
<keyword evidence="2 10" id="KW-0489">Methyltransferase</keyword>
<dbReference type="SUPFAM" id="SSF53335">
    <property type="entry name" value="S-adenosyl-L-methionine-dependent methyltransferases"/>
    <property type="match status" value="1"/>
</dbReference>
<reference evidence="10 11" key="1">
    <citation type="submission" date="2022-10" db="EMBL/GenBank/DDBJ databases">
        <title>Comparative genomics and taxonomic characterization of three novel marine species of genus Reichenbachiella exhibiting antioxidant and polysaccharide degradation activities.</title>
        <authorList>
            <person name="Muhammad N."/>
            <person name="Lee Y.-J."/>
            <person name="Ko J."/>
            <person name="Kim S.-G."/>
        </authorList>
    </citation>
    <scope>NUCLEOTIDE SEQUENCE [LARGE SCALE GENOMIC DNA]</scope>
    <source>
        <strain evidence="10 11">ABR2-5</strain>
    </source>
</reference>
<dbReference type="InterPro" id="IPR025931">
    <property type="entry name" value="TaqI_C"/>
</dbReference>
<dbReference type="InterPro" id="IPR029063">
    <property type="entry name" value="SAM-dependent_MTases_sf"/>
</dbReference>
<dbReference type="InterPro" id="IPR050953">
    <property type="entry name" value="N4_N6_ade-DNA_methylase"/>
</dbReference>
<gene>
    <name evidence="10" type="ORF">N7U62_15430</name>
</gene>
<feature type="domain" description="Type II methyltransferase M.TaqI-like" evidence="8">
    <location>
        <begin position="498"/>
        <end position="812"/>
    </location>
</feature>
<evidence type="ECO:0000259" key="8">
    <source>
        <dbReference type="Pfam" id="PF07669"/>
    </source>
</evidence>
<keyword evidence="6" id="KW-0238">DNA-binding</keyword>
<keyword evidence="4" id="KW-0949">S-adenosyl-L-methionine</keyword>
<keyword evidence="3" id="KW-0808">Transferase</keyword>
<accession>A0ABT3CWU4</accession>
<evidence type="ECO:0000256" key="5">
    <source>
        <dbReference type="ARBA" id="ARBA00022747"/>
    </source>
</evidence>
<dbReference type="Proteomes" id="UP001300692">
    <property type="component" value="Unassembled WGS sequence"/>
</dbReference>
<keyword evidence="11" id="KW-1185">Reference proteome</keyword>
<evidence type="ECO:0000256" key="7">
    <source>
        <dbReference type="ARBA" id="ARBA00047942"/>
    </source>
</evidence>
<sequence length="1160" mass="134177">MIDLLSSPYNKQSFIDKLILPVFQGKVDSLVIYDESRVEEVLLTDGEEAIAESIIKYGEIITSDKRTIDLFEVTLQDSKVIERNKVSVGNIVKKHIIGNNAVFASFAYADATDRNWRFSFIAFDSQFEDGDVVQIETNPKRYTYVLGPGETCRTATDRFTYLAAKSSIDLAHIKEAFNVEKISKDFFNDYREHYQNFCEYLTGKRMVTVKGKQVEKKTGEASPFLASAFDGNEKFARDFAKKLMGRVVFLYFIQKKGWMGASTLAYEDGNLNFMQDFFEVSGKTEDFYPEYLSKLFFDTLNNPDRKEDSFTMPDGNKIKIPYLNGGLFEQESDAYADIKFPSALFEELFELFNQYNFTIYEDSPEDHTVAVDPEMLGHIFENLLEDNKDKGAFYTPKQIVHYMTQESLMEYLLTHLSNLSRKDLEPFIKDKVSNGLKPDKLKEIGQLLNKVKICDPAIGSGAFPMGLLQEIFSLKELIAFETDQNWQPAKVKTDIIQNSIYGVDLEKGAVDIARLRFWLSLVVDELTPKPLPNLDYKIMQGNSLLESYEGIPLNNLMKPYTISYVEEDGQASLYGNTKVKEQHHLSTENQQKLEALVHEYFACTTPARKQEIKEEIDQLVHEHIEYNIGLEESKITISIAETEARLVSIKIDPKTSPAVQKKAKTKKEKEERLLQKLYQEQAKFQVIKEKLVEEEKSREKNYFLWHLYFKEVFDTGGFDIVIGNPPYVQIQKMGKEADLIKASNFDTFNRTGDVYCIFFELGNKLLKEVKGNLIYITSNSWLRANYGKILRRYFIDETSPLCLIDLSDSDIFETATVRTAIFQFKKTKSNRVLNALRITRKKNVSLDQFDVYVGQNIVDIQNLNDNAWTVTDKQSQLIIDKVRSKGKILDEWCIDINYGIKTGLNDAFWIDGETRKSIIEQSPKEASIIKPMLRGRDVNRYQVNFNNSYLINTHNGIKKKDLPRINVEQDFPLIYKHLQKWEKELIARADQGDHWSNLRNCAYLQQFENAKIIYPNMSSEIAFSYDDTGFYTNQKCYILTGEKLKYLLAILNSKLFKFCFEEEFPEVQGNAREINKVVFKTLPILYPNDQEEVVFEPLVNQILSDKSEGKNTSSLEQEIDAMVFKLYELTYEEVLEVLHNTNPDGEFWMSKEEYNNYKLN</sequence>
<comment type="catalytic activity">
    <reaction evidence="7">
        <text>a 2'-deoxyadenosine in DNA + S-adenosyl-L-methionine = an N(6)-methyl-2'-deoxyadenosine in DNA + S-adenosyl-L-homocysteine + H(+)</text>
        <dbReference type="Rhea" id="RHEA:15197"/>
        <dbReference type="Rhea" id="RHEA-COMP:12418"/>
        <dbReference type="Rhea" id="RHEA-COMP:12419"/>
        <dbReference type="ChEBI" id="CHEBI:15378"/>
        <dbReference type="ChEBI" id="CHEBI:57856"/>
        <dbReference type="ChEBI" id="CHEBI:59789"/>
        <dbReference type="ChEBI" id="CHEBI:90615"/>
        <dbReference type="ChEBI" id="CHEBI:90616"/>
        <dbReference type="EC" id="2.1.1.72"/>
    </reaction>
</comment>
<proteinExistence type="predicted"/>
<evidence type="ECO:0000313" key="10">
    <source>
        <dbReference type="EMBL" id="MCV9388072.1"/>
    </source>
</evidence>
<dbReference type="GO" id="GO:0008168">
    <property type="term" value="F:methyltransferase activity"/>
    <property type="evidence" value="ECO:0007669"/>
    <property type="project" value="UniProtKB-KW"/>
</dbReference>
<dbReference type="PRINTS" id="PR00507">
    <property type="entry name" value="N12N6MTFRASE"/>
</dbReference>
<organism evidence="10 11">
    <name type="scientific">Reichenbachiella ulvae</name>
    <dbReference type="NCBI Taxonomy" id="2980104"/>
    <lineage>
        <taxon>Bacteria</taxon>
        <taxon>Pseudomonadati</taxon>
        <taxon>Bacteroidota</taxon>
        <taxon>Cytophagia</taxon>
        <taxon>Cytophagales</taxon>
        <taxon>Reichenbachiellaceae</taxon>
        <taxon>Reichenbachiella</taxon>
    </lineage>
</organism>
<dbReference type="PANTHER" id="PTHR33841">
    <property type="entry name" value="DNA METHYLTRANSFERASE YEEA-RELATED"/>
    <property type="match status" value="1"/>
</dbReference>
<comment type="caution">
    <text evidence="10">The sequence shown here is derived from an EMBL/GenBank/DDBJ whole genome shotgun (WGS) entry which is preliminary data.</text>
</comment>
<evidence type="ECO:0000256" key="6">
    <source>
        <dbReference type="ARBA" id="ARBA00023125"/>
    </source>
</evidence>
<evidence type="ECO:0000256" key="3">
    <source>
        <dbReference type="ARBA" id="ARBA00022679"/>
    </source>
</evidence>
<evidence type="ECO:0000256" key="4">
    <source>
        <dbReference type="ARBA" id="ARBA00022691"/>
    </source>
</evidence>
<evidence type="ECO:0000256" key="2">
    <source>
        <dbReference type="ARBA" id="ARBA00022603"/>
    </source>
</evidence>
<dbReference type="Gene3D" id="3.40.50.150">
    <property type="entry name" value="Vaccinia Virus protein VP39"/>
    <property type="match status" value="2"/>
</dbReference>
<protein>
    <recommendedName>
        <fullName evidence="1">site-specific DNA-methyltransferase (adenine-specific)</fullName>
        <ecNumber evidence="1">2.1.1.72</ecNumber>
    </recommendedName>
</protein>
<dbReference type="InterPro" id="IPR002052">
    <property type="entry name" value="DNA_methylase_N6_adenine_CS"/>
</dbReference>
<dbReference type="PANTHER" id="PTHR33841:SF1">
    <property type="entry name" value="DNA METHYLTRANSFERASE A"/>
    <property type="match status" value="1"/>
</dbReference>
<dbReference type="EC" id="2.1.1.72" evidence="1"/>
<dbReference type="RefSeq" id="WP_264138897.1">
    <property type="nucleotide sequence ID" value="NZ_JAOYOD010000001.1"/>
</dbReference>
<dbReference type="Pfam" id="PF07669">
    <property type="entry name" value="Eco57I"/>
    <property type="match status" value="1"/>
</dbReference>
<name>A0ABT3CWU4_9BACT</name>
<keyword evidence="5" id="KW-0680">Restriction system</keyword>
<dbReference type="EMBL" id="JAOYOD010000001">
    <property type="protein sequence ID" value="MCV9388072.1"/>
    <property type="molecule type" value="Genomic_DNA"/>
</dbReference>
<evidence type="ECO:0000259" key="9">
    <source>
        <dbReference type="Pfam" id="PF12950"/>
    </source>
</evidence>
<dbReference type="GO" id="GO:0032259">
    <property type="term" value="P:methylation"/>
    <property type="evidence" value="ECO:0007669"/>
    <property type="project" value="UniProtKB-KW"/>
</dbReference>
<evidence type="ECO:0000313" key="11">
    <source>
        <dbReference type="Proteomes" id="UP001300692"/>
    </source>
</evidence>